<organism evidence="2">
    <name type="scientific">Eumenes pomiformis</name>
    <name type="common">Potter wasp</name>
    <name type="synonym">Vespa pomiformis</name>
    <dbReference type="NCBI Taxonomy" id="693051"/>
    <lineage>
        <taxon>Eukaryota</taxon>
        <taxon>Metazoa</taxon>
        <taxon>Ecdysozoa</taxon>
        <taxon>Arthropoda</taxon>
        <taxon>Hexapoda</taxon>
        <taxon>Insecta</taxon>
        <taxon>Pterygota</taxon>
        <taxon>Neoptera</taxon>
        <taxon>Endopterygota</taxon>
        <taxon>Hymenoptera</taxon>
        <taxon>Apocrita</taxon>
        <taxon>Aculeata</taxon>
        <taxon>Vespoidea</taxon>
        <taxon>Vespidae</taxon>
        <taxon>Eumeninae</taxon>
        <taxon>Eumenes</taxon>
    </lineage>
</organism>
<dbReference type="GO" id="GO:0005886">
    <property type="term" value="C:plasma membrane"/>
    <property type="evidence" value="ECO:0007669"/>
    <property type="project" value="TreeGrafter"/>
</dbReference>
<reference evidence="2" key="1">
    <citation type="journal article" date="2010" name="Toxicon">
        <title>Differential gene expression profiles in the venom gland/sac of Eumenes pomiformis (Hymenoptera: Eumenidae).</title>
        <authorList>
            <person name="Baek J.H."/>
            <person name="Lee S.H."/>
        </authorList>
    </citation>
    <scope>NUCLEOTIDE SEQUENCE</scope>
</reference>
<gene>
    <name evidence="2" type="primary">MP2</name>
</gene>
<dbReference type="PROSITE" id="PS51885">
    <property type="entry name" value="NEPRILYSIN"/>
    <property type="match status" value="1"/>
</dbReference>
<dbReference type="GO" id="GO:0016485">
    <property type="term" value="P:protein processing"/>
    <property type="evidence" value="ECO:0007669"/>
    <property type="project" value="TreeGrafter"/>
</dbReference>
<proteinExistence type="evidence at transcript level"/>
<name>D1MEK0_EUMPO</name>
<evidence type="ECO:0000313" key="2">
    <source>
        <dbReference type="EMBL" id="ACZ37406.1"/>
    </source>
</evidence>
<feature type="domain" description="Peptidase M13 C-terminal" evidence="1">
    <location>
        <begin position="1"/>
        <end position="98"/>
    </location>
</feature>
<dbReference type="PANTHER" id="PTHR11733">
    <property type="entry name" value="ZINC METALLOPROTEASE FAMILY M13 NEPRILYSIN-RELATED"/>
    <property type="match status" value="1"/>
</dbReference>
<dbReference type="GO" id="GO:0004222">
    <property type="term" value="F:metalloendopeptidase activity"/>
    <property type="evidence" value="ECO:0007669"/>
    <property type="project" value="InterPro"/>
</dbReference>
<dbReference type="AlphaFoldDB" id="D1MEK0"/>
<dbReference type="EMBL" id="GU136245">
    <property type="protein sequence ID" value="ACZ37406.1"/>
    <property type="molecule type" value="mRNA"/>
</dbReference>
<dbReference type="PANTHER" id="PTHR11733:SF133">
    <property type="entry name" value="PHOSPHATE-REGULATING NEUTRAL ENDOPEPTIDASE PHEX"/>
    <property type="match status" value="1"/>
</dbReference>
<dbReference type="SUPFAM" id="SSF55486">
    <property type="entry name" value="Metalloproteases ('zincins'), catalytic domain"/>
    <property type="match status" value="1"/>
</dbReference>
<evidence type="ECO:0000259" key="1">
    <source>
        <dbReference type="Pfam" id="PF01431"/>
    </source>
</evidence>
<dbReference type="InterPro" id="IPR018497">
    <property type="entry name" value="Peptidase_M13_C"/>
</dbReference>
<dbReference type="InterPro" id="IPR024079">
    <property type="entry name" value="MetalloPept_cat_dom_sf"/>
</dbReference>
<dbReference type="Gene3D" id="3.40.390.10">
    <property type="entry name" value="Collagenase (Catalytic Domain)"/>
    <property type="match status" value="1"/>
</dbReference>
<sequence>DLMGVKLAFWSFRKKVWDTRKCETLPYMEDFTCDQLYFISSAATYCSTLTPDTFLSNLNNGVHCPPRVRVNEAVRNFEVFNKIFKCNKPKSGSKRSSCDLWK</sequence>
<dbReference type="Pfam" id="PF01431">
    <property type="entry name" value="Peptidase_M13"/>
    <property type="match status" value="1"/>
</dbReference>
<protein>
    <submittedName>
        <fullName evidence="2">Putative metallopeptidase</fullName>
    </submittedName>
</protein>
<feature type="non-terminal residue" evidence="2">
    <location>
        <position position="1"/>
    </location>
</feature>
<accession>D1MEK0</accession>
<dbReference type="InterPro" id="IPR000718">
    <property type="entry name" value="Peptidase_M13"/>
</dbReference>